<dbReference type="EC" id="3.4.19.12" evidence="1"/>
<dbReference type="GO" id="GO:0004843">
    <property type="term" value="F:cysteine-type deubiquitinase activity"/>
    <property type="evidence" value="ECO:0007669"/>
    <property type="project" value="UniProtKB-UniRule"/>
</dbReference>
<comment type="caution">
    <text evidence="4">The sequence shown here is derived from an EMBL/GenBank/DDBJ whole genome shotgun (WGS) entry which is preliminary data.</text>
</comment>
<dbReference type="GO" id="GO:0005829">
    <property type="term" value="C:cytosol"/>
    <property type="evidence" value="ECO:0007669"/>
    <property type="project" value="TreeGrafter"/>
</dbReference>
<dbReference type="InterPro" id="IPR001394">
    <property type="entry name" value="Peptidase_C19_UCH"/>
</dbReference>
<keyword evidence="1" id="KW-0378">Hydrolase</keyword>
<dbReference type="InterPro" id="IPR018200">
    <property type="entry name" value="USP_CS"/>
</dbReference>
<dbReference type="EMBL" id="CAJZBQ010000010">
    <property type="protein sequence ID" value="CAG9313346.1"/>
    <property type="molecule type" value="Genomic_DNA"/>
</dbReference>
<dbReference type="PROSITE" id="PS00973">
    <property type="entry name" value="USP_2"/>
    <property type="match status" value="1"/>
</dbReference>
<evidence type="ECO:0000256" key="2">
    <source>
        <dbReference type="SAM" id="MobiDB-lite"/>
    </source>
</evidence>
<dbReference type="InterPro" id="IPR028889">
    <property type="entry name" value="USP"/>
</dbReference>
<dbReference type="Proteomes" id="UP001162131">
    <property type="component" value="Unassembled WGS sequence"/>
</dbReference>
<keyword evidence="1" id="KW-0833">Ubl conjugation pathway</keyword>
<name>A0AAU9IJF0_9CILI</name>
<gene>
    <name evidence="4" type="ORF">BSTOLATCC_MIC8618</name>
</gene>
<dbReference type="SUPFAM" id="SSF54236">
    <property type="entry name" value="Ubiquitin-like"/>
    <property type="match status" value="1"/>
</dbReference>
<feature type="region of interest" description="Disordered" evidence="2">
    <location>
        <begin position="714"/>
        <end position="733"/>
    </location>
</feature>
<feature type="region of interest" description="Disordered" evidence="2">
    <location>
        <begin position="323"/>
        <end position="370"/>
    </location>
</feature>
<dbReference type="PROSITE" id="PS50235">
    <property type="entry name" value="USP_3"/>
    <property type="match status" value="1"/>
</dbReference>
<reference evidence="4" key="1">
    <citation type="submission" date="2021-09" db="EMBL/GenBank/DDBJ databases">
        <authorList>
            <consortium name="AG Swart"/>
            <person name="Singh M."/>
            <person name="Singh A."/>
            <person name="Seah K."/>
            <person name="Emmerich C."/>
        </authorList>
    </citation>
    <scope>NUCLEOTIDE SEQUENCE</scope>
    <source>
        <strain evidence="4">ATCC30299</strain>
    </source>
</reference>
<dbReference type="InterPro" id="IPR038765">
    <property type="entry name" value="Papain-like_cys_pep_sf"/>
</dbReference>
<keyword evidence="1" id="KW-0645">Protease</keyword>
<comment type="similarity">
    <text evidence="1">Belongs to the peptidase C19 family.</text>
</comment>
<dbReference type="Pfam" id="PF00443">
    <property type="entry name" value="UCH"/>
    <property type="match status" value="1"/>
</dbReference>
<sequence>MKNWFDGRSLEEDLKDNLEGLSIEDNLKSLTEPRQQCNFVGLMNQGATCYLNSLIQAMFMTPELRSAIFKLPLYDKTINSPSPWLPDGQKREILSALQELFVSLQALNLKAYTTENLTNSFHWTNKEVHDQHDVQELNRVLYDTIDRTLADSEYSEFISNLYKGVFVNEIQCFKCQGVFQINEDFYDIVLQVKGNKDIKASLDSLQTPDMLSGDNQYFCENCKEKCDAMRCTRIKQLPPILTFSLNRITFDAKKMQRVKVTDNFEFPLELDLSAFVEKEKKYELFAVIIHYGAGSSIGHYHAYIRDVLKTGNWIDPKKTNKTNEIAKSESSASDGFKSYSTRKRARKNLKRKGKQYPQKQKEETQQEGPKTNIDFDFEEFPYGCENKELLQDWYDFNDSFIYPIYSGKLLKQFGGAKETAYMLVYRDATLNQNLTIPDIPEYWVNSLDLLLKPLIKEKIPDEPSAVKPNETGTVQNELIKLYIHLTLTGFPDQCESIDEVSVPGEMTLLQLKEHIFQLPKIYQENSCPENLRIRDRTEYFWFGKIYREDDKSLEDLGITDGSNLAIQVLAEPESFNQGFMQFYVSEWIIDLKQKGPPIEGFFDGSTPNIDKLYLWIIATLKNDWNIKDMTIALYKSALFEWELIKDTRKKKDRGSLIEYKGTRKSKGIQNLRKSPYFLKEGDYLVVKYDPENSLDDDDFLKLLNWETKAPIKDNSDIKNTEHRSEKSIKIAEF</sequence>
<dbReference type="GO" id="GO:0006508">
    <property type="term" value="P:proteolysis"/>
    <property type="evidence" value="ECO:0007669"/>
    <property type="project" value="UniProtKB-KW"/>
</dbReference>
<proteinExistence type="inferred from homology"/>
<keyword evidence="1" id="KW-0788">Thiol protease</keyword>
<dbReference type="AlphaFoldDB" id="A0AAU9IJF0"/>
<dbReference type="InterPro" id="IPR029071">
    <property type="entry name" value="Ubiquitin-like_domsf"/>
</dbReference>
<comment type="catalytic activity">
    <reaction evidence="1">
        <text>Thiol-dependent hydrolysis of ester, thioester, amide, peptide and isopeptide bonds formed by the C-terminal Gly of ubiquitin (a 76-residue protein attached to proteins as an intracellular targeting signal).</text>
        <dbReference type="EC" id="3.4.19.12"/>
    </reaction>
</comment>
<dbReference type="PANTHER" id="PTHR24006">
    <property type="entry name" value="UBIQUITIN CARBOXYL-TERMINAL HYDROLASE"/>
    <property type="match status" value="1"/>
</dbReference>
<evidence type="ECO:0000256" key="1">
    <source>
        <dbReference type="RuleBase" id="RU366025"/>
    </source>
</evidence>
<feature type="compositionally biased region" description="Polar residues" evidence="2">
    <location>
        <begin position="323"/>
        <end position="333"/>
    </location>
</feature>
<feature type="compositionally biased region" description="Basic residues" evidence="2">
    <location>
        <begin position="340"/>
        <end position="354"/>
    </location>
</feature>
<protein>
    <recommendedName>
        <fullName evidence="1">Ubiquitin carboxyl-terminal hydrolase</fullName>
        <ecNumber evidence="1">3.4.19.12</ecNumber>
    </recommendedName>
</protein>
<evidence type="ECO:0000259" key="3">
    <source>
        <dbReference type="PROSITE" id="PS50235"/>
    </source>
</evidence>
<keyword evidence="5" id="KW-1185">Reference proteome</keyword>
<evidence type="ECO:0000313" key="5">
    <source>
        <dbReference type="Proteomes" id="UP001162131"/>
    </source>
</evidence>
<dbReference type="SUPFAM" id="SSF54001">
    <property type="entry name" value="Cysteine proteinases"/>
    <property type="match status" value="1"/>
</dbReference>
<organism evidence="4 5">
    <name type="scientific">Blepharisma stoltei</name>
    <dbReference type="NCBI Taxonomy" id="1481888"/>
    <lineage>
        <taxon>Eukaryota</taxon>
        <taxon>Sar</taxon>
        <taxon>Alveolata</taxon>
        <taxon>Ciliophora</taxon>
        <taxon>Postciliodesmatophora</taxon>
        <taxon>Heterotrichea</taxon>
        <taxon>Heterotrichida</taxon>
        <taxon>Blepharismidae</taxon>
        <taxon>Blepharisma</taxon>
    </lineage>
</organism>
<dbReference type="InterPro" id="IPR050164">
    <property type="entry name" value="Peptidase_C19"/>
</dbReference>
<evidence type="ECO:0000313" key="4">
    <source>
        <dbReference type="EMBL" id="CAG9313346.1"/>
    </source>
</evidence>
<feature type="domain" description="USP" evidence="3">
    <location>
        <begin position="40"/>
        <end position="428"/>
    </location>
</feature>
<dbReference type="GO" id="GO:0016579">
    <property type="term" value="P:protein deubiquitination"/>
    <property type="evidence" value="ECO:0007669"/>
    <property type="project" value="InterPro"/>
</dbReference>
<dbReference type="GO" id="GO:0005634">
    <property type="term" value="C:nucleus"/>
    <property type="evidence" value="ECO:0007669"/>
    <property type="project" value="TreeGrafter"/>
</dbReference>
<dbReference type="Gene3D" id="3.90.70.10">
    <property type="entry name" value="Cysteine proteinases"/>
    <property type="match status" value="1"/>
</dbReference>
<accession>A0AAU9IJF0</accession>
<dbReference type="PROSITE" id="PS00972">
    <property type="entry name" value="USP_1"/>
    <property type="match status" value="1"/>
</dbReference>